<organism evidence="11 12">
    <name type="scientific">Marinicella litoralis</name>
    <dbReference type="NCBI Taxonomy" id="644220"/>
    <lineage>
        <taxon>Bacteria</taxon>
        <taxon>Pseudomonadati</taxon>
        <taxon>Pseudomonadota</taxon>
        <taxon>Gammaproteobacteria</taxon>
        <taxon>Lysobacterales</taxon>
        <taxon>Marinicellaceae</taxon>
        <taxon>Marinicella</taxon>
    </lineage>
</organism>
<comment type="caution">
    <text evidence="11">The sequence shown here is derived from an EMBL/GenBank/DDBJ whole genome shotgun (WGS) entry which is preliminary data.</text>
</comment>
<dbReference type="GO" id="GO:0051082">
    <property type="term" value="F:unfolded protein binding"/>
    <property type="evidence" value="ECO:0007669"/>
    <property type="project" value="UniProtKB-UniRule"/>
</dbReference>
<dbReference type="GO" id="GO:0005524">
    <property type="term" value="F:ATP binding"/>
    <property type="evidence" value="ECO:0007669"/>
    <property type="project" value="UniProtKB-UniRule"/>
</dbReference>
<evidence type="ECO:0000256" key="2">
    <source>
        <dbReference type="ARBA" id="ARBA00008239"/>
    </source>
</evidence>
<dbReference type="SUPFAM" id="SSF110942">
    <property type="entry name" value="HSP90 C-terminal domain"/>
    <property type="match status" value="1"/>
</dbReference>
<keyword evidence="6 8" id="KW-0346">Stress response</keyword>
<dbReference type="FunFam" id="3.30.565.10:FF:000009">
    <property type="entry name" value="Molecular chaperone HtpG"/>
    <property type="match status" value="1"/>
</dbReference>
<dbReference type="GO" id="GO:0005737">
    <property type="term" value="C:cytoplasm"/>
    <property type="evidence" value="ECO:0007669"/>
    <property type="project" value="UniProtKB-SubCell"/>
</dbReference>
<comment type="subunit">
    <text evidence="8">Homodimer.</text>
</comment>
<dbReference type="OrthoDB" id="9802640at2"/>
<dbReference type="CDD" id="cd16927">
    <property type="entry name" value="HATPase_Hsp90-like"/>
    <property type="match status" value="1"/>
</dbReference>
<sequence>MTNTAEKFEFQAEVNQVLDLVIHSLYSNKEIFLRELISNASDACDKLRFEAIKNPALLAEDLNIKVDFDSEAKTVTITDNGIGMTRDEVIANIGTIANSGTKKYLESIAKKDRDDANLIGQFGVGFYASFIVADEVEIRTLKAGEPADQAISWKSDGKSAYTLESIGKTTQGTEIILHLRDEESEFADNFRLRSLIKKYSEHVAFPIKMLEVTYPEKDDDGNEIPAKTPEYEVVNDATALWKKAPSDIKDEDYQAFYKQISNDFSDAAFWTHNHIEGTQSYSNLLYVPSKSPFAMYQNPEDREGLKLFIKRVFIMDAAKELLPNYLRFVKGVVDSNDLPLNVSREILQDNPLLQKIKSGLVKRVLGLLKKKALDTDVYATFWKEFGDTLKEGVVEDFANREAVLKLLRFASTENKDATENVTLEDYISRMKDGQDKIYYITGESYEAVKNSPHLELFKKEGVEVLLMHSRIDEWMMGHVQEFEGKKFQSVAKGKLDLGQEDKKEKEPSEADKSFLEKIQTHLKDHVSEVTASTRLVDSASCLVMDEHAMAIHMQKLMEQAGQAMPGQLPALEINLDHPLVQHIEHIDNEAHFKQWSELLFEQALLAEGGQLKNPADYVQKMNKLMLDILK</sequence>
<feature type="region of interest" description="C" evidence="8">
    <location>
        <begin position="556"/>
        <end position="630"/>
    </location>
</feature>
<dbReference type="InterPro" id="IPR019805">
    <property type="entry name" value="Heat_shock_protein_90_CS"/>
</dbReference>
<dbReference type="NCBIfam" id="NF003555">
    <property type="entry name" value="PRK05218.1"/>
    <property type="match status" value="1"/>
</dbReference>
<dbReference type="HAMAP" id="MF_00505">
    <property type="entry name" value="HSP90"/>
    <property type="match status" value="1"/>
</dbReference>
<dbReference type="PROSITE" id="PS00298">
    <property type="entry name" value="HSP90"/>
    <property type="match status" value="1"/>
</dbReference>
<feature type="region of interest" description="A; substrate-binding" evidence="8">
    <location>
        <begin position="1"/>
        <end position="344"/>
    </location>
</feature>
<evidence type="ECO:0000256" key="8">
    <source>
        <dbReference type="HAMAP-Rule" id="MF_00505"/>
    </source>
</evidence>
<name>A0A4R6XTJ1_9GAMM</name>
<dbReference type="Gene3D" id="3.30.565.10">
    <property type="entry name" value="Histidine kinase-like ATPase, C-terminal domain"/>
    <property type="match status" value="1"/>
</dbReference>
<dbReference type="SUPFAM" id="SSF55874">
    <property type="entry name" value="ATPase domain of HSP90 chaperone/DNA topoisomerase II/histidine kinase"/>
    <property type="match status" value="1"/>
</dbReference>
<dbReference type="Gene3D" id="3.40.50.11260">
    <property type="match status" value="1"/>
</dbReference>
<evidence type="ECO:0000256" key="9">
    <source>
        <dbReference type="PIRSR" id="PIRSR002583-1"/>
    </source>
</evidence>
<dbReference type="GO" id="GO:0016887">
    <property type="term" value="F:ATP hydrolysis activity"/>
    <property type="evidence" value="ECO:0007669"/>
    <property type="project" value="InterPro"/>
</dbReference>
<feature type="domain" description="Histidine kinase/HSP90-like ATPase" evidence="10">
    <location>
        <begin position="28"/>
        <end position="183"/>
    </location>
</feature>
<evidence type="ECO:0000256" key="5">
    <source>
        <dbReference type="ARBA" id="ARBA00022840"/>
    </source>
</evidence>
<evidence type="ECO:0000313" key="11">
    <source>
        <dbReference type="EMBL" id="TDR20763.1"/>
    </source>
</evidence>
<dbReference type="Gene3D" id="3.30.230.80">
    <property type="match status" value="1"/>
</dbReference>
<feature type="binding site" evidence="9">
    <location>
        <position position="35"/>
    </location>
    <ligand>
        <name>ATP</name>
        <dbReference type="ChEBI" id="CHEBI:30616"/>
    </ligand>
</feature>
<feature type="binding site" evidence="9">
    <location>
        <begin position="99"/>
        <end position="100"/>
    </location>
    <ligand>
        <name>ATP</name>
        <dbReference type="ChEBI" id="CHEBI:30616"/>
    </ligand>
</feature>
<dbReference type="InterPro" id="IPR003594">
    <property type="entry name" value="HATPase_dom"/>
</dbReference>
<dbReference type="Proteomes" id="UP000295724">
    <property type="component" value="Unassembled WGS sequence"/>
</dbReference>
<dbReference type="Gene3D" id="1.20.120.790">
    <property type="entry name" value="Heat shock protein 90, C-terminal domain"/>
    <property type="match status" value="1"/>
</dbReference>
<dbReference type="PIRSF" id="PIRSF002583">
    <property type="entry name" value="Hsp90"/>
    <property type="match status" value="1"/>
</dbReference>
<feature type="binding site" evidence="9">
    <location>
        <begin position="121"/>
        <end position="126"/>
    </location>
    <ligand>
        <name>ATP</name>
        <dbReference type="ChEBI" id="CHEBI:30616"/>
    </ligand>
</feature>
<dbReference type="Pfam" id="PF13589">
    <property type="entry name" value="HATPase_c_3"/>
    <property type="match status" value="1"/>
</dbReference>
<accession>A0A4R6XTJ1</accession>
<keyword evidence="3 8" id="KW-0963">Cytoplasm</keyword>
<feature type="binding site" evidence="9">
    <location>
        <position position="344"/>
    </location>
    <ligand>
        <name>ATP</name>
        <dbReference type="ChEBI" id="CHEBI:30616"/>
    </ligand>
</feature>
<comment type="subcellular location">
    <subcellularLocation>
        <location evidence="1 8">Cytoplasm</location>
    </subcellularLocation>
</comment>
<feature type="binding site" evidence="9">
    <location>
        <position position="39"/>
    </location>
    <ligand>
        <name>ATP</name>
        <dbReference type="ChEBI" id="CHEBI:30616"/>
    </ligand>
</feature>
<evidence type="ECO:0000259" key="10">
    <source>
        <dbReference type="SMART" id="SM00387"/>
    </source>
</evidence>
<evidence type="ECO:0000256" key="3">
    <source>
        <dbReference type="ARBA" id="ARBA00022490"/>
    </source>
</evidence>
<evidence type="ECO:0000256" key="6">
    <source>
        <dbReference type="ARBA" id="ARBA00023016"/>
    </source>
</evidence>
<evidence type="ECO:0000256" key="4">
    <source>
        <dbReference type="ARBA" id="ARBA00022741"/>
    </source>
</evidence>
<dbReference type="InterPro" id="IPR037196">
    <property type="entry name" value="HSP90_C"/>
</dbReference>
<keyword evidence="12" id="KW-1185">Reference proteome</keyword>
<feature type="binding site" evidence="9">
    <location>
        <position position="173"/>
    </location>
    <ligand>
        <name>ATP</name>
        <dbReference type="ChEBI" id="CHEBI:30616"/>
    </ligand>
</feature>
<protein>
    <recommendedName>
        <fullName evidence="8">Chaperone protein HtpG</fullName>
    </recommendedName>
    <alternativeName>
        <fullName evidence="8">Heat shock protein HtpG</fullName>
    </alternativeName>
    <alternativeName>
        <fullName evidence="8">High temperature protein G</fullName>
    </alternativeName>
</protein>
<feature type="binding site" evidence="9">
    <location>
        <position position="79"/>
    </location>
    <ligand>
        <name>ATP</name>
        <dbReference type="ChEBI" id="CHEBI:30616"/>
    </ligand>
</feature>
<proteinExistence type="inferred from homology"/>
<dbReference type="Pfam" id="PF00183">
    <property type="entry name" value="HSP90"/>
    <property type="match status" value="1"/>
</dbReference>
<dbReference type="PANTHER" id="PTHR11528">
    <property type="entry name" value="HEAT SHOCK PROTEIN 90 FAMILY MEMBER"/>
    <property type="match status" value="1"/>
</dbReference>
<comment type="caution">
    <text evidence="8">Lacks conserved residue(s) required for the propagation of feature annotation.</text>
</comment>
<feature type="binding site" evidence="9">
    <location>
        <position position="84"/>
    </location>
    <ligand>
        <name>ATP</name>
        <dbReference type="ChEBI" id="CHEBI:30616"/>
    </ligand>
</feature>
<dbReference type="InterPro" id="IPR020575">
    <property type="entry name" value="Hsp90_N"/>
</dbReference>
<comment type="similarity">
    <text evidence="2 8">Belongs to the heat shock protein 90 family.</text>
</comment>
<dbReference type="SMART" id="SM00387">
    <property type="entry name" value="HATPase_c"/>
    <property type="match status" value="1"/>
</dbReference>
<dbReference type="AlphaFoldDB" id="A0A4R6XTJ1"/>
<keyword evidence="4 8" id="KW-0547">Nucleotide-binding</keyword>
<gene>
    <name evidence="8" type="primary">htpG</name>
    <name evidence="11" type="ORF">C8D91_1741</name>
</gene>
<keyword evidence="7 8" id="KW-0143">Chaperone</keyword>
<evidence type="ECO:0000313" key="12">
    <source>
        <dbReference type="Proteomes" id="UP000295724"/>
    </source>
</evidence>
<evidence type="ECO:0000256" key="7">
    <source>
        <dbReference type="ARBA" id="ARBA00023186"/>
    </source>
</evidence>
<dbReference type="EMBL" id="SNZB01000003">
    <property type="protein sequence ID" value="TDR20763.1"/>
    <property type="molecule type" value="Genomic_DNA"/>
</dbReference>
<comment type="function">
    <text evidence="8">Molecular chaperone. Has ATPase activity.</text>
</comment>
<reference evidence="11 12" key="1">
    <citation type="submission" date="2019-03" db="EMBL/GenBank/DDBJ databases">
        <title>Genomic Encyclopedia of Type Strains, Phase IV (KMG-IV): sequencing the most valuable type-strain genomes for metagenomic binning, comparative biology and taxonomic classification.</title>
        <authorList>
            <person name="Goeker M."/>
        </authorList>
    </citation>
    <scope>NUCLEOTIDE SEQUENCE [LARGE SCALE GENOMIC DNA]</scope>
    <source>
        <strain evidence="11 12">DSM 25488</strain>
    </source>
</reference>
<dbReference type="PRINTS" id="PR00775">
    <property type="entry name" value="HEATSHOCK90"/>
</dbReference>
<dbReference type="RefSeq" id="WP_099018589.1">
    <property type="nucleotide sequence ID" value="NZ_NIHB01000001.1"/>
</dbReference>
<dbReference type="InterPro" id="IPR020568">
    <property type="entry name" value="Ribosomal_Su5_D2-typ_SF"/>
</dbReference>
<keyword evidence="5 8" id="KW-0067">ATP-binding</keyword>
<dbReference type="GO" id="GO:0140662">
    <property type="term" value="F:ATP-dependent protein folding chaperone"/>
    <property type="evidence" value="ECO:0007669"/>
    <property type="project" value="InterPro"/>
</dbReference>
<feature type="binding site" evidence="9">
    <location>
        <position position="92"/>
    </location>
    <ligand>
        <name>ATP</name>
        <dbReference type="ChEBI" id="CHEBI:30616"/>
    </ligand>
</feature>
<dbReference type="InterPro" id="IPR036890">
    <property type="entry name" value="HATPase_C_sf"/>
</dbReference>
<dbReference type="SUPFAM" id="SSF54211">
    <property type="entry name" value="Ribosomal protein S5 domain 2-like"/>
    <property type="match status" value="1"/>
</dbReference>
<dbReference type="InterPro" id="IPR001404">
    <property type="entry name" value="Hsp90_fam"/>
</dbReference>
<evidence type="ECO:0000256" key="1">
    <source>
        <dbReference type="ARBA" id="ARBA00004496"/>
    </source>
</evidence>